<reference evidence="4 5" key="1">
    <citation type="submission" date="2018-06" db="EMBL/GenBank/DDBJ databases">
        <authorList>
            <consortium name="Pathogen Informatics"/>
            <person name="Doyle S."/>
        </authorList>
    </citation>
    <scope>NUCLEOTIDE SEQUENCE [LARGE SCALE GENOMIC DNA]</scope>
    <source>
        <strain evidence="4 5">NCTC11819</strain>
    </source>
</reference>
<dbReference type="EMBL" id="UGGQ01000006">
    <property type="protein sequence ID" value="STO15575.1"/>
    <property type="molecule type" value="Genomic_DNA"/>
</dbReference>
<organism evidence="4 5">
    <name type="scientific">Mobiluncus mulieris</name>
    <dbReference type="NCBI Taxonomy" id="2052"/>
    <lineage>
        <taxon>Bacteria</taxon>
        <taxon>Bacillati</taxon>
        <taxon>Actinomycetota</taxon>
        <taxon>Actinomycetes</taxon>
        <taxon>Actinomycetales</taxon>
        <taxon>Actinomycetaceae</taxon>
        <taxon>Mobiluncus</taxon>
    </lineage>
</organism>
<feature type="domain" description="Primase C-terminal 1" evidence="2">
    <location>
        <begin position="208"/>
        <end position="270"/>
    </location>
</feature>
<feature type="domain" description="DNA primase/polymerase bifunctional N-terminal" evidence="3">
    <location>
        <begin position="20"/>
        <end position="172"/>
    </location>
</feature>
<dbReference type="SMART" id="SM00942">
    <property type="entry name" value="PriCT_1"/>
    <property type="match status" value="1"/>
</dbReference>
<proteinExistence type="predicted"/>
<evidence type="ECO:0000313" key="5">
    <source>
        <dbReference type="Proteomes" id="UP000255284"/>
    </source>
</evidence>
<name>A0A8G2M4R4_9ACTO</name>
<dbReference type="Pfam" id="PF09250">
    <property type="entry name" value="Prim-Pol"/>
    <property type="match status" value="1"/>
</dbReference>
<dbReference type="GeneID" id="61167618"/>
<feature type="region of interest" description="Disordered" evidence="1">
    <location>
        <begin position="264"/>
        <end position="283"/>
    </location>
</feature>
<evidence type="ECO:0000259" key="2">
    <source>
        <dbReference type="SMART" id="SM00942"/>
    </source>
</evidence>
<dbReference type="Proteomes" id="UP000255284">
    <property type="component" value="Unassembled WGS sequence"/>
</dbReference>
<evidence type="ECO:0000313" key="4">
    <source>
        <dbReference type="EMBL" id="STO15575.1"/>
    </source>
</evidence>
<dbReference type="CDD" id="cd04859">
    <property type="entry name" value="Prim_Pol"/>
    <property type="match status" value="1"/>
</dbReference>
<feature type="compositionally biased region" description="Polar residues" evidence="1">
    <location>
        <begin position="264"/>
        <end position="275"/>
    </location>
</feature>
<comment type="caution">
    <text evidence="4">The sequence shown here is derived from an EMBL/GenBank/DDBJ whole genome shotgun (WGS) entry which is preliminary data.</text>
</comment>
<gene>
    <name evidence="4" type="ORF">NCTC11819_00115</name>
</gene>
<dbReference type="InterPro" id="IPR015330">
    <property type="entry name" value="DNA_primase/pol_bifunc_N"/>
</dbReference>
<dbReference type="SUPFAM" id="SSF56747">
    <property type="entry name" value="Prim-pol domain"/>
    <property type="match status" value="1"/>
</dbReference>
<sequence>MNNEFQETCSTVSDSMLLAAIELAGRGWPVFPCQEAGREHPKAPYVRGGFKSATTDLGMIRRWWKEYPNALIGLALPKTLLVLDVDPRNGGSLEALQEKIGRLPETLRVESGRGDGGTHYYFRHPGIPLYGRNLPEGVDLKEGGKGYVIAPPSLHPETGMPYKWIPGALSSLTVGNVKRLAAKPAPSVASRPTRFIGYKNTDKWRGVLRVVETAAEGQRNRTLFWAACRMAENNADQNAWEALNLAGCRCGLDPLEVARTIHSAQQMRQESQPPTGRNVVLQM</sequence>
<accession>A0A8G2M4R4</accession>
<protein>
    <submittedName>
        <fullName evidence="4">Bifunctional DNA primase/polymerase, N-terminal</fullName>
    </submittedName>
</protein>
<dbReference type="AlphaFoldDB" id="A0A8G2M4R4"/>
<dbReference type="InterPro" id="IPR014820">
    <property type="entry name" value="PriCT_1"/>
</dbReference>
<dbReference type="RefSeq" id="WP_004015073.1">
    <property type="nucleotide sequence ID" value="NZ_CAMPNB010000021.1"/>
</dbReference>
<dbReference type="SMART" id="SM00943">
    <property type="entry name" value="Prim-Pol"/>
    <property type="match status" value="1"/>
</dbReference>
<evidence type="ECO:0000259" key="3">
    <source>
        <dbReference type="SMART" id="SM00943"/>
    </source>
</evidence>
<evidence type="ECO:0000256" key="1">
    <source>
        <dbReference type="SAM" id="MobiDB-lite"/>
    </source>
</evidence>